<evidence type="ECO:0000313" key="3">
    <source>
        <dbReference type="Proteomes" id="UP000307140"/>
    </source>
</evidence>
<evidence type="ECO:0000313" key="2">
    <source>
        <dbReference type="EMBL" id="TMM31900.1"/>
    </source>
</evidence>
<dbReference type="CDD" id="cd07812">
    <property type="entry name" value="SRPBCC"/>
    <property type="match status" value="1"/>
</dbReference>
<accession>A0A5S3N9H6</accession>
<dbReference type="OrthoDB" id="6193565at2"/>
<sequence>MKAIKIILGIITVLVLAFFVTGLVVKETKYTATVSVNKPVEEVFDAFIKIDSVKNWIPEVQSVTTINKNPGITGSIYDVVVLTQGQEIKMTEKIMAYVPNEKVTLFFDAENMLKKDDYIFTDENNTTTITLSASCKSDSYIMACLFPYFKSTFQEQDQSYLNNFKKYIEEEKNQ</sequence>
<reference evidence="2 3" key="1">
    <citation type="submission" date="2019-05" db="EMBL/GenBank/DDBJ databases">
        <title>Polaribacter aestuariivivens sp. nov., isolated from a tidal flat.</title>
        <authorList>
            <person name="Yoon J.-H."/>
        </authorList>
    </citation>
    <scope>NUCLEOTIDE SEQUENCE [LARGE SCALE GENOMIC DNA]</scope>
    <source>
        <strain evidence="2 3">DBTF-3</strain>
    </source>
</reference>
<dbReference type="Pfam" id="PF10604">
    <property type="entry name" value="Polyketide_cyc2"/>
    <property type="match status" value="1"/>
</dbReference>
<name>A0A5S3N9H6_9FLAO</name>
<dbReference type="InterPro" id="IPR019587">
    <property type="entry name" value="Polyketide_cyclase/dehydratase"/>
</dbReference>
<gene>
    <name evidence="2" type="ORF">FDT66_00060</name>
</gene>
<dbReference type="InterPro" id="IPR023393">
    <property type="entry name" value="START-like_dom_sf"/>
</dbReference>
<organism evidence="2 3">
    <name type="scientific">Polaribacter aestuariivivens</name>
    <dbReference type="NCBI Taxonomy" id="2304626"/>
    <lineage>
        <taxon>Bacteria</taxon>
        <taxon>Pseudomonadati</taxon>
        <taxon>Bacteroidota</taxon>
        <taxon>Flavobacteriia</taxon>
        <taxon>Flavobacteriales</taxon>
        <taxon>Flavobacteriaceae</taxon>
    </lineage>
</organism>
<protein>
    <submittedName>
        <fullName evidence="2">SRPBCC family protein</fullName>
    </submittedName>
</protein>
<dbReference type="SUPFAM" id="SSF55961">
    <property type="entry name" value="Bet v1-like"/>
    <property type="match status" value="1"/>
</dbReference>
<keyword evidence="1" id="KW-0472">Membrane</keyword>
<dbReference type="EMBL" id="VANR01000001">
    <property type="protein sequence ID" value="TMM31900.1"/>
    <property type="molecule type" value="Genomic_DNA"/>
</dbReference>
<dbReference type="AlphaFoldDB" id="A0A5S3N9H6"/>
<keyword evidence="3" id="KW-1185">Reference proteome</keyword>
<keyword evidence="1" id="KW-1133">Transmembrane helix</keyword>
<dbReference type="RefSeq" id="WP_138534114.1">
    <property type="nucleotide sequence ID" value="NZ_VANR01000001.1"/>
</dbReference>
<keyword evidence="1" id="KW-0812">Transmembrane</keyword>
<comment type="caution">
    <text evidence="2">The sequence shown here is derived from an EMBL/GenBank/DDBJ whole genome shotgun (WGS) entry which is preliminary data.</text>
</comment>
<dbReference type="Gene3D" id="3.30.530.20">
    <property type="match status" value="1"/>
</dbReference>
<proteinExistence type="predicted"/>
<dbReference type="Proteomes" id="UP000307140">
    <property type="component" value="Unassembled WGS sequence"/>
</dbReference>
<evidence type="ECO:0000256" key="1">
    <source>
        <dbReference type="SAM" id="Phobius"/>
    </source>
</evidence>
<feature type="transmembrane region" description="Helical" evidence="1">
    <location>
        <begin position="6"/>
        <end position="25"/>
    </location>
</feature>